<evidence type="ECO:0000313" key="1">
    <source>
        <dbReference type="EMBL" id="SDA64424.1"/>
    </source>
</evidence>
<sequence length="72" mass="8194">MVKNKAALMLTLDKIANISKKSNLTFRPIAPVMQEPITMIWKRSTNLSPVAELFLKLIKRSIIESKNILDLN</sequence>
<accession>A0ABY0MH63</accession>
<gene>
    <name evidence="1" type="ORF">SAMN02983011_01892</name>
</gene>
<evidence type="ECO:0008006" key="3">
    <source>
        <dbReference type="Google" id="ProtNLM"/>
    </source>
</evidence>
<reference evidence="1 2" key="1">
    <citation type="submission" date="2016-10" db="EMBL/GenBank/DDBJ databases">
        <authorList>
            <person name="Varghese N."/>
            <person name="Submissions S."/>
        </authorList>
    </citation>
    <scope>NUCLEOTIDE SEQUENCE [LARGE SCALE GENOMIC DNA]</scope>
    <source>
        <strain evidence="1 2">ATCC 43761</strain>
    </source>
</reference>
<evidence type="ECO:0000313" key="2">
    <source>
        <dbReference type="Proteomes" id="UP000181860"/>
    </source>
</evidence>
<dbReference type="EMBL" id="FMXC01000027">
    <property type="protein sequence ID" value="SDA64424.1"/>
    <property type="molecule type" value="Genomic_DNA"/>
</dbReference>
<organism evidence="1 2">
    <name type="scientific">Lactobacillus kefiranofaciens</name>
    <dbReference type="NCBI Taxonomy" id="267818"/>
    <lineage>
        <taxon>Bacteria</taxon>
        <taxon>Bacillati</taxon>
        <taxon>Bacillota</taxon>
        <taxon>Bacilli</taxon>
        <taxon>Lactobacillales</taxon>
        <taxon>Lactobacillaceae</taxon>
        <taxon>Lactobacillus</taxon>
    </lineage>
</organism>
<comment type="caution">
    <text evidence="1">The sequence shown here is derived from an EMBL/GenBank/DDBJ whole genome shotgun (WGS) entry which is preliminary data.</text>
</comment>
<keyword evidence="2" id="KW-1185">Reference proteome</keyword>
<proteinExistence type="predicted"/>
<protein>
    <recommendedName>
        <fullName evidence="3">LysR family transcriptional regulator</fullName>
    </recommendedName>
</protein>
<name>A0ABY0MH63_9LACO</name>
<dbReference type="Proteomes" id="UP000181860">
    <property type="component" value="Unassembled WGS sequence"/>
</dbReference>